<evidence type="ECO:0008006" key="2">
    <source>
        <dbReference type="Google" id="ProtNLM"/>
    </source>
</evidence>
<evidence type="ECO:0000313" key="1">
    <source>
        <dbReference type="EMBL" id="SVE21564.1"/>
    </source>
</evidence>
<dbReference type="SUPFAM" id="SSF52540">
    <property type="entry name" value="P-loop containing nucleoside triphosphate hydrolases"/>
    <property type="match status" value="1"/>
</dbReference>
<proteinExistence type="predicted"/>
<dbReference type="InterPro" id="IPR027417">
    <property type="entry name" value="P-loop_NTPase"/>
</dbReference>
<gene>
    <name evidence="1" type="ORF">METZ01_LOCUS474418</name>
</gene>
<name>A0A383BNT0_9ZZZZ</name>
<dbReference type="EMBL" id="UINC01201978">
    <property type="protein sequence ID" value="SVE21564.1"/>
    <property type="molecule type" value="Genomic_DNA"/>
</dbReference>
<reference evidence="1" key="1">
    <citation type="submission" date="2018-05" db="EMBL/GenBank/DDBJ databases">
        <authorList>
            <person name="Lanie J.A."/>
            <person name="Ng W.-L."/>
            <person name="Kazmierczak K.M."/>
            <person name="Andrzejewski T.M."/>
            <person name="Davidsen T.M."/>
            <person name="Wayne K.J."/>
            <person name="Tettelin H."/>
            <person name="Glass J.I."/>
            <person name="Rusch D."/>
            <person name="Podicherti R."/>
            <person name="Tsui H.-C.T."/>
            <person name="Winkler M.E."/>
        </authorList>
    </citation>
    <scope>NUCLEOTIDE SEQUENCE</scope>
</reference>
<accession>A0A383BNT0</accession>
<feature type="non-terminal residue" evidence="1">
    <location>
        <position position="34"/>
    </location>
</feature>
<protein>
    <recommendedName>
        <fullName evidence="2">ABC transporter domain-containing protein</fullName>
    </recommendedName>
</protein>
<dbReference type="AlphaFoldDB" id="A0A383BNT0"/>
<sequence length="34" mass="3679">MPLVAEGLVKSYGKRRVVDGVEIRVEPGEIVGLL</sequence>
<organism evidence="1">
    <name type="scientific">marine metagenome</name>
    <dbReference type="NCBI Taxonomy" id="408172"/>
    <lineage>
        <taxon>unclassified sequences</taxon>
        <taxon>metagenomes</taxon>
        <taxon>ecological metagenomes</taxon>
    </lineage>
</organism>